<feature type="domain" description="Major facilitator superfamily (MFS) profile" evidence="9">
    <location>
        <begin position="1"/>
        <end position="380"/>
    </location>
</feature>
<keyword evidence="4" id="KW-1003">Cell membrane</keyword>
<dbReference type="SUPFAM" id="SSF103473">
    <property type="entry name" value="MFS general substrate transporter"/>
    <property type="match status" value="1"/>
</dbReference>
<evidence type="ECO:0000313" key="10">
    <source>
        <dbReference type="EMBL" id="CAJ54539.1"/>
    </source>
</evidence>
<dbReference type="InterPro" id="IPR036259">
    <property type="entry name" value="MFS_trans_sf"/>
</dbReference>
<evidence type="ECO:0000256" key="4">
    <source>
        <dbReference type="ARBA" id="ARBA00022475"/>
    </source>
</evidence>
<keyword evidence="11" id="KW-1185">Reference proteome</keyword>
<dbReference type="PANTHER" id="PTHR43124">
    <property type="entry name" value="PURINE EFFLUX PUMP PBUE"/>
    <property type="match status" value="1"/>
</dbReference>
<dbReference type="OrthoDB" id="9812221at2"/>
<dbReference type="GO" id="GO:0022857">
    <property type="term" value="F:transmembrane transporter activity"/>
    <property type="evidence" value="ECO:0007669"/>
    <property type="project" value="InterPro"/>
</dbReference>
<sequence length="384" mass="42338">MIKYKVLFFSISLLVVMGVTIPLPVLPAIAQRFMLTTEQVSWVTVAYTSPGIIMALIAGVLADRLGRKAVLVPGVLLFGIGGLLCAFSLNFTMLIIFRVIQGMGGGVIGVLYATLPADMYHKEDLPKIMGQISAVASIGIAIFPTVGGLLGEIVWHAPFWVSILAFPVAWLSFYLPLVKGSSSVKWKKYFIDTKEIITNQKALILFSLTFLSYCIYYGPVNTYFPMMAHIRFYVSPAEIGNIFIILAIGIGMSAFSLGWLNNHVQFNILLLMAGFGYFLAQFSFIIMPSMKWMIVPLIFEGLAQGITLPIVAERIAILAPTNNRAAVMAVNGSIFRFSQSVSPLIFGLAWTLWGWHGPYILGVLFSILIISIVLFIVRKKFNTI</sequence>
<dbReference type="EMBL" id="AM180252">
    <property type="protein sequence ID" value="CAJ54539.1"/>
    <property type="molecule type" value="Genomic_DNA"/>
</dbReference>
<dbReference type="Pfam" id="PF07690">
    <property type="entry name" value="MFS_1"/>
    <property type="match status" value="1"/>
</dbReference>
<feature type="transmembrane region" description="Helical" evidence="8">
    <location>
        <begin position="157"/>
        <end position="178"/>
    </location>
</feature>
<feature type="transmembrane region" description="Helical" evidence="8">
    <location>
        <begin position="292"/>
        <end position="312"/>
    </location>
</feature>
<feature type="transmembrane region" description="Helical" evidence="8">
    <location>
        <begin position="95"/>
        <end position="116"/>
    </location>
</feature>
<evidence type="ECO:0000259" key="9">
    <source>
        <dbReference type="PROSITE" id="PS50850"/>
    </source>
</evidence>
<feature type="transmembrane region" description="Helical" evidence="8">
    <location>
        <begin position="42"/>
        <end position="62"/>
    </location>
</feature>
<keyword evidence="5 8" id="KW-0812">Transmembrane</keyword>
<dbReference type="AlphaFoldDB" id="Q1MR37"/>
<feature type="transmembrane region" description="Helical" evidence="8">
    <location>
        <begin position="128"/>
        <end position="151"/>
    </location>
</feature>
<dbReference type="GO" id="GO:0005886">
    <property type="term" value="C:plasma membrane"/>
    <property type="evidence" value="ECO:0007669"/>
    <property type="project" value="UniProtKB-SubCell"/>
</dbReference>
<evidence type="ECO:0000256" key="2">
    <source>
        <dbReference type="ARBA" id="ARBA00004651"/>
    </source>
</evidence>
<dbReference type="InterPro" id="IPR005829">
    <property type="entry name" value="Sugar_transporter_CS"/>
</dbReference>
<evidence type="ECO:0000256" key="8">
    <source>
        <dbReference type="SAM" id="Phobius"/>
    </source>
</evidence>
<dbReference type="PANTHER" id="PTHR43124:SF3">
    <property type="entry name" value="CHLORAMPHENICOL EFFLUX PUMP RV0191"/>
    <property type="match status" value="1"/>
</dbReference>
<comment type="function">
    <text evidence="1">Resistance to tetracycline by an active tetracycline efflux. This is an energy-dependent process that decreases the accumulation of the antibiotic in whole cells. This protein functions as a metal-tetracycline/H(+) antiporter.</text>
</comment>
<comment type="subcellular location">
    <subcellularLocation>
        <location evidence="2">Cell membrane</location>
        <topology evidence="2">Multi-pass membrane protein</topology>
    </subcellularLocation>
</comment>
<proteinExistence type="inferred from homology"/>
<feature type="transmembrane region" description="Helical" evidence="8">
    <location>
        <begin position="333"/>
        <end position="353"/>
    </location>
</feature>
<feature type="transmembrane region" description="Helical" evidence="8">
    <location>
        <begin position="359"/>
        <end position="377"/>
    </location>
</feature>
<feature type="transmembrane region" description="Helical" evidence="8">
    <location>
        <begin position="239"/>
        <end position="260"/>
    </location>
</feature>
<organism evidence="10 11">
    <name type="scientific">Lawsonia intracellularis (strain PHE/MN1-00)</name>
    <dbReference type="NCBI Taxonomy" id="363253"/>
    <lineage>
        <taxon>Bacteria</taxon>
        <taxon>Pseudomonadati</taxon>
        <taxon>Thermodesulfobacteriota</taxon>
        <taxon>Desulfovibrionia</taxon>
        <taxon>Desulfovibrionales</taxon>
        <taxon>Desulfovibrionaceae</taxon>
        <taxon>Lawsonia</taxon>
    </lineage>
</organism>
<keyword evidence="7 8" id="KW-0472">Membrane</keyword>
<name>Q1MR37_LAWIP</name>
<dbReference type="InterPro" id="IPR001958">
    <property type="entry name" value="Tet-R_TetA/multi-R_MdtG-like"/>
</dbReference>
<dbReference type="CDD" id="cd17474">
    <property type="entry name" value="MFS_YfmO_like"/>
    <property type="match status" value="1"/>
</dbReference>
<dbReference type="STRING" id="363253.LI0485"/>
<dbReference type="InterPro" id="IPR011701">
    <property type="entry name" value="MFS"/>
</dbReference>
<dbReference type="PROSITE" id="PS50850">
    <property type="entry name" value="MFS"/>
    <property type="match status" value="1"/>
</dbReference>
<dbReference type="Gene3D" id="1.20.1250.20">
    <property type="entry name" value="MFS general substrate transporter like domains"/>
    <property type="match status" value="1"/>
</dbReference>
<evidence type="ECO:0000256" key="5">
    <source>
        <dbReference type="ARBA" id="ARBA00022692"/>
    </source>
</evidence>
<dbReference type="InterPro" id="IPR050189">
    <property type="entry name" value="MFS_Efflux_Transporters"/>
</dbReference>
<dbReference type="PRINTS" id="PR01035">
    <property type="entry name" value="TCRTETA"/>
</dbReference>
<keyword evidence="6 8" id="KW-1133">Transmembrane helix</keyword>
<feature type="transmembrane region" description="Helical" evidence="8">
    <location>
        <begin position="202"/>
        <end position="219"/>
    </location>
</feature>
<protein>
    <submittedName>
        <fullName evidence="10">Permeases of the major facilitator superfamily</fullName>
    </submittedName>
</protein>
<evidence type="ECO:0000256" key="3">
    <source>
        <dbReference type="ARBA" id="ARBA00007520"/>
    </source>
</evidence>
<evidence type="ECO:0000256" key="7">
    <source>
        <dbReference type="ARBA" id="ARBA00023136"/>
    </source>
</evidence>
<dbReference type="KEGG" id="lip:LI0485"/>
<accession>Q1MR37</accession>
<dbReference type="HOGENOM" id="CLU_001265_10_6_7"/>
<reference evidence="10 11" key="1">
    <citation type="submission" date="2005-11" db="EMBL/GenBank/DDBJ databases">
        <title>The complete genome sequence of Lawsonia intracellularis: the causative agent of proliferative enteropathy.</title>
        <authorList>
            <person name="Kaur K."/>
            <person name="Zhang Q."/>
            <person name="Beckler D."/>
            <person name="Munir S."/>
            <person name="Li L."/>
            <person name="Kinsley K."/>
            <person name="Herron L."/>
            <person name="Peterson A."/>
            <person name="May B."/>
            <person name="Singh S."/>
            <person name="Gebhart C."/>
            <person name="Kapur V."/>
        </authorList>
    </citation>
    <scope>NUCLEOTIDE SEQUENCE [LARGE SCALE GENOMIC DNA]</scope>
    <source>
        <strain evidence="10 11">PHE/MN1-00</strain>
    </source>
</reference>
<comment type="similarity">
    <text evidence="3">Belongs to the major facilitator superfamily. TCR/Tet family.</text>
</comment>
<evidence type="ECO:0000313" key="11">
    <source>
        <dbReference type="Proteomes" id="UP000002430"/>
    </source>
</evidence>
<dbReference type="RefSeq" id="WP_011526569.1">
    <property type="nucleotide sequence ID" value="NC_008011.1"/>
</dbReference>
<dbReference type="Proteomes" id="UP000002430">
    <property type="component" value="Chromosome"/>
</dbReference>
<evidence type="ECO:0000256" key="1">
    <source>
        <dbReference type="ARBA" id="ARBA00003279"/>
    </source>
</evidence>
<gene>
    <name evidence="10" type="ordered locus">LI0485</name>
</gene>
<feature type="transmembrane region" description="Helical" evidence="8">
    <location>
        <begin position="69"/>
        <end position="89"/>
    </location>
</feature>
<evidence type="ECO:0000256" key="6">
    <source>
        <dbReference type="ARBA" id="ARBA00022989"/>
    </source>
</evidence>
<feature type="transmembrane region" description="Helical" evidence="8">
    <location>
        <begin position="7"/>
        <end position="30"/>
    </location>
</feature>
<dbReference type="InterPro" id="IPR020846">
    <property type="entry name" value="MFS_dom"/>
</dbReference>
<dbReference type="PROSITE" id="PS00216">
    <property type="entry name" value="SUGAR_TRANSPORT_1"/>
    <property type="match status" value="1"/>
</dbReference>
<feature type="transmembrane region" description="Helical" evidence="8">
    <location>
        <begin position="267"/>
        <end position="286"/>
    </location>
</feature>
<dbReference type="eggNOG" id="COG2814">
    <property type="taxonomic scope" value="Bacteria"/>
</dbReference>